<evidence type="ECO:0000313" key="3">
    <source>
        <dbReference type="EMBL" id="CAK0881747.1"/>
    </source>
</evidence>
<dbReference type="PROSITE" id="PS50244">
    <property type="entry name" value="S5A_REDUCTASE"/>
    <property type="match status" value="1"/>
</dbReference>
<feature type="transmembrane region" description="Helical" evidence="2">
    <location>
        <begin position="136"/>
        <end position="155"/>
    </location>
</feature>
<accession>A0ABN9W6M7</accession>
<dbReference type="PANTHER" id="PTHR32251:SF23">
    <property type="entry name" value="3-OXO-5-ALPHA-STEROID 4-DEHYDROGENASE (DUF1295)"/>
    <property type="match status" value="1"/>
</dbReference>
<keyword evidence="2" id="KW-1133">Transmembrane helix</keyword>
<evidence type="ECO:0000256" key="2">
    <source>
        <dbReference type="SAM" id="Phobius"/>
    </source>
</evidence>
<reference evidence="3" key="1">
    <citation type="submission" date="2023-10" db="EMBL/GenBank/DDBJ databases">
        <authorList>
            <person name="Chen Y."/>
            <person name="Shah S."/>
            <person name="Dougan E. K."/>
            <person name="Thang M."/>
            <person name="Chan C."/>
        </authorList>
    </citation>
    <scope>NUCLEOTIDE SEQUENCE [LARGE SCALE GENOMIC DNA]</scope>
</reference>
<dbReference type="EMBL" id="CAUYUJ010018224">
    <property type="protein sequence ID" value="CAK0881747.1"/>
    <property type="molecule type" value="Genomic_DNA"/>
</dbReference>
<dbReference type="Gene3D" id="1.20.120.1630">
    <property type="match status" value="1"/>
</dbReference>
<organism evidence="3 4">
    <name type="scientific">Prorocentrum cordatum</name>
    <dbReference type="NCBI Taxonomy" id="2364126"/>
    <lineage>
        <taxon>Eukaryota</taxon>
        <taxon>Sar</taxon>
        <taxon>Alveolata</taxon>
        <taxon>Dinophyceae</taxon>
        <taxon>Prorocentrales</taxon>
        <taxon>Prorocentraceae</taxon>
        <taxon>Prorocentrum</taxon>
    </lineage>
</organism>
<sequence length="549" mass="60307">MLFDSWSQYEWQGGYRPHDHLSGKNLTNALLCSVAVMPSILFVRVYLFAASDCNSPAAVSTTARCYLFERPFVAVNVMFFVNVSVGFWLIGWVQKSMWLIDPYWTLLPPMIALYYMAWSREAAQGQPTDIDYPARAYVALALIFLWAARLTWNYFRRENWKFGEREDWRYTKMQRDYPRMWFVLSFFAVGLAQQPMLVGISWPLRYLLVAVAHEDGGADAHALLRLTAADVLWAGVCLSGIAIAFFADNQLRAYMLENERRRQAGEAVAPLLDTGLWRYSRHPNYLGEQVYWWGLAGWGVLGMSGPAATAAPWYVASGTAINSVVLAAVTMMTEERMLTNWVPERAAQFWAYRRRTPALCPWPPGLGRPLLGGAREQRGAPPDLAVSCTALPCSVPSLGAVAAQKASLVGVLLIEGGFFLPPSISISSISISSISIIISSSSISIVAGCRLACRGGGPGDTLRLAKRRRAAPQASGQSRRFAGSGLQQTSIESRTRGGSFFTQPWASGEARAGLGAVDHGSGGRASPEGPHGDTRDIGCRGLSRFSRPP</sequence>
<comment type="caution">
    <text evidence="3">The sequence shown here is derived from an EMBL/GenBank/DDBJ whole genome shotgun (WGS) entry which is preliminary data.</text>
</comment>
<feature type="transmembrane region" description="Helical" evidence="2">
    <location>
        <begin position="26"/>
        <end position="51"/>
    </location>
</feature>
<keyword evidence="2" id="KW-0472">Membrane</keyword>
<feature type="transmembrane region" description="Helical" evidence="2">
    <location>
        <begin position="222"/>
        <end position="247"/>
    </location>
</feature>
<feature type="transmembrane region" description="Helical" evidence="2">
    <location>
        <begin position="181"/>
        <end position="202"/>
    </location>
</feature>
<dbReference type="Proteomes" id="UP001189429">
    <property type="component" value="Unassembled WGS sequence"/>
</dbReference>
<gene>
    <name evidence="3" type="ORF">PCOR1329_LOCUS64489</name>
</gene>
<name>A0ABN9W6M7_9DINO</name>
<protein>
    <recommendedName>
        <fullName evidence="5">Steroid 5-alpha reductase C-terminal domain-containing protein</fullName>
    </recommendedName>
</protein>
<feature type="transmembrane region" description="Helical" evidence="2">
    <location>
        <begin position="71"/>
        <end position="91"/>
    </location>
</feature>
<dbReference type="PANTHER" id="PTHR32251">
    <property type="entry name" value="3-OXO-5-ALPHA-STEROID 4-DEHYDROGENASE"/>
    <property type="match status" value="1"/>
</dbReference>
<feature type="region of interest" description="Disordered" evidence="1">
    <location>
        <begin position="469"/>
        <end position="549"/>
    </location>
</feature>
<dbReference type="InterPro" id="IPR010721">
    <property type="entry name" value="UstE-like"/>
</dbReference>
<evidence type="ECO:0008006" key="5">
    <source>
        <dbReference type="Google" id="ProtNLM"/>
    </source>
</evidence>
<proteinExistence type="predicted"/>
<keyword evidence="4" id="KW-1185">Reference proteome</keyword>
<evidence type="ECO:0000313" key="4">
    <source>
        <dbReference type="Proteomes" id="UP001189429"/>
    </source>
</evidence>
<keyword evidence="2" id="KW-0812">Transmembrane</keyword>
<feature type="transmembrane region" description="Helical" evidence="2">
    <location>
        <begin position="290"/>
        <end position="307"/>
    </location>
</feature>
<evidence type="ECO:0000256" key="1">
    <source>
        <dbReference type="SAM" id="MobiDB-lite"/>
    </source>
</evidence>
<dbReference type="Pfam" id="PF06966">
    <property type="entry name" value="DUF1295"/>
    <property type="match status" value="1"/>
</dbReference>